<dbReference type="Pfam" id="PF13749">
    <property type="entry name" value="HATPase_c_4"/>
    <property type="match status" value="1"/>
</dbReference>
<dbReference type="PANTHER" id="PTHR30595">
    <property type="entry name" value="GLPR-RELATED TRANSCRIPTIONAL REPRESSOR"/>
    <property type="match status" value="1"/>
</dbReference>
<accession>A0A1F6C972</accession>
<dbReference type="Gene3D" id="1.10.10.10">
    <property type="entry name" value="Winged helix-like DNA-binding domain superfamily/Winged helix DNA-binding domain"/>
    <property type="match status" value="1"/>
</dbReference>
<proteinExistence type="predicted"/>
<comment type="caution">
    <text evidence="2">The sequence shown here is derived from an EMBL/GenBank/DDBJ whole genome shotgun (WGS) entry which is preliminary data.</text>
</comment>
<name>A0A1F6C972_HANXR</name>
<dbReference type="EMBL" id="MFKF01000367">
    <property type="protein sequence ID" value="OGG45726.1"/>
    <property type="molecule type" value="Genomic_DNA"/>
</dbReference>
<feature type="domain" description="Schlafen AlbA-2" evidence="1">
    <location>
        <begin position="14"/>
        <end position="126"/>
    </location>
</feature>
<dbReference type="InterPro" id="IPR036388">
    <property type="entry name" value="WH-like_DNA-bd_sf"/>
</dbReference>
<evidence type="ECO:0000259" key="1">
    <source>
        <dbReference type="Pfam" id="PF04326"/>
    </source>
</evidence>
<dbReference type="InterPro" id="IPR007421">
    <property type="entry name" value="Schlafen_AlbA_2_dom"/>
</dbReference>
<organism evidence="2 3">
    <name type="scientific">Handelsmanbacteria sp. (strain RIFCSPLOWO2_12_FULL_64_10)</name>
    <dbReference type="NCBI Taxonomy" id="1817868"/>
    <lineage>
        <taxon>Bacteria</taxon>
        <taxon>Candidatus Handelsmaniibacteriota</taxon>
    </lineage>
</organism>
<dbReference type="Pfam" id="PF04326">
    <property type="entry name" value="SLFN_AlbA_2"/>
    <property type="match status" value="1"/>
</dbReference>
<gene>
    <name evidence="2" type="ORF">A3F84_18430</name>
</gene>
<dbReference type="InterPro" id="IPR038461">
    <property type="entry name" value="Schlafen_AlbA_2_dom_sf"/>
</dbReference>
<protein>
    <submittedName>
        <fullName evidence="2">AAA family ATPase</fullName>
    </submittedName>
</protein>
<evidence type="ECO:0000313" key="3">
    <source>
        <dbReference type="Proteomes" id="UP000178606"/>
    </source>
</evidence>
<dbReference type="Gene3D" id="3.30.950.30">
    <property type="entry name" value="Schlafen, AAA domain"/>
    <property type="match status" value="1"/>
</dbReference>
<dbReference type="AlphaFoldDB" id="A0A1F6C972"/>
<dbReference type="Proteomes" id="UP000178606">
    <property type="component" value="Unassembled WGS sequence"/>
</dbReference>
<reference evidence="2 3" key="1">
    <citation type="journal article" date="2016" name="Nat. Commun.">
        <title>Thousands of microbial genomes shed light on interconnected biogeochemical processes in an aquifer system.</title>
        <authorList>
            <person name="Anantharaman K."/>
            <person name="Brown C.T."/>
            <person name="Hug L.A."/>
            <person name="Sharon I."/>
            <person name="Castelle C.J."/>
            <person name="Probst A.J."/>
            <person name="Thomas B.C."/>
            <person name="Singh A."/>
            <person name="Wilkins M.J."/>
            <person name="Karaoz U."/>
            <person name="Brodie E.L."/>
            <person name="Williams K.H."/>
            <person name="Hubbard S.S."/>
            <person name="Banfield J.F."/>
        </authorList>
    </citation>
    <scope>NUCLEOTIDE SEQUENCE [LARGE SCALE GENOMIC DNA]</scope>
    <source>
        <strain evidence="3">RIFCSPLOWO2_12_FULL_64_10</strain>
    </source>
</reference>
<dbReference type="InterPro" id="IPR038475">
    <property type="entry name" value="RecG_C_sf"/>
</dbReference>
<sequence length="587" mass="65983">MTPQRLRELIAHGESLTVEFKGEGRAPFSDRELVEAVVCLANRPGDEPGWILVGVEDDGAVTGARPRHEGGRIDPHRVQALIANRTRPALTCRAELVPLEEKTVLVIELPASRMPVGTADGTYLRRAIGGRGRPECLPFHFHEMQAHQADRGVLDYATLVLPDARWEDLDPLEFERYRRNIRESRGQGDATLLDLPDVELAKALGAVEANHQVRVIRVLGLLLFGREEALRRLIWPHEVAFQVLSGTRVEVNDFFHWPLMRTMDEMLSRFRARNREEEVMVGVLRIGAPDYPERAFREGVANALIHRDYTRLGAVHVQWHADRVEISNPGGFPEGVRLDNLLVTSPRPRNPLLADAFKRAGIVERTARGIDTIFYEQLRNGRPAPSYERSTETDVVLVLPGGKPDLAFVRLVAEEHQAGRILGLDDLILLNHLRREPQITPAEATRLTQKTEVEARMSLQRLRETGFIEAVGERRRGVYRLSATTSQRLGKTVAHGRGRGIEPLQQEQTIQQFVQAHGRITRAQAAELCNLTSPQARHLLSRLVEKGILVRQGIRRGAFYVLASKNVDVSKSDLDTSKKSGWPSNKE</sequence>
<dbReference type="Gene3D" id="3.30.565.60">
    <property type="match status" value="1"/>
</dbReference>
<evidence type="ECO:0000313" key="2">
    <source>
        <dbReference type="EMBL" id="OGG45726.1"/>
    </source>
</evidence>
<dbReference type="InterPro" id="IPR036390">
    <property type="entry name" value="WH_DNA-bd_sf"/>
</dbReference>
<dbReference type="SUPFAM" id="SSF46785">
    <property type="entry name" value="Winged helix' DNA-binding domain"/>
    <property type="match status" value="2"/>
</dbReference>
<dbReference type="PANTHER" id="PTHR30595:SF6">
    <property type="entry name" value="SCHLAFEN ALBA-2 DOMAIN-CONTAINING PROTEIN"/>
    <property type="match status" value="1"/>
</dbReference>